<name>A0A222YYU3_9CAUD</name>
<accession>A0A222YYU3</accession>
<evidence type="ECO:0000313" key="1">
    <source>
        <dbReference type="EMBL" id="ASR77419.1"/>
    </source>
</evidence>
<keyword evidence="2" id="KW-1185">Reference proteome</keyword>
<dbReference type="OrthoDB" id="40328at10239"/>
<dbReference type="Proteomes" id="UP000225626">
    <property type="component" value="Segment"/>
</dbReference>
<sequence>MMSLVESPKSQVSVSPVKIGSMQTTPKMGEEAFRCSECQYQFPYHADNCSYNMNNK</sequence>
<reference evidence="1 2" key="1">
    <citation type="submission" date="2017-06" db="EMBL/GenBank/DDBJ databases">
        <authorList>
            <person name="Meridew S.N."/>
            <person name="Morgan R.E."/>
            <person name="Moussa A.T."/>
            <person name="Shahid S.H."/>
            <person name="Bhuiyan S."/>
            <person name="Nayek S."/>
            <person name="Suri N."/>
            <person name="Kim T."/>
            <person name="Layton S.R."/>
            <person name="Hughes L.E."/>
            <person name="Garlena R.A."/>
            <person name="Russell D.A."/>
            <person name="Pope W.H."/>
            <person name="Jacobs-Sera D."/>
            <person name="Hendrix R.W."/>
            <person name="Hatfull G.F."/>
        </authorList>
    </citation>
    <scope>NUCLEOTIDE SEQUENCE [LARGE SCALE GENOMIC DNA]</scope>
</reference>
<gene>
    <name evidence="1" type="ORF">SEA_NOOTNOOT_192</name>
</gene>
<proteinExistence type="predicted"/>
<protein>
    <submittedName>
        <fullName evidence="1">Uncharacterized protein</fullName>
    </submittedName>
</protein>
<organism evidence="1 2">
    <name type="scientific">Streptomyces phage NootNoot</name>
    <dbReference type="NCBI Taxonomy" id="2023992"/>
    <lineage>
        <taxon>Viruses</taxon>
        <taxon>Duplodnaviria</taxon>
        <taxon>Heunggongvirae</taxon>
        <taxon>Uroviricota</taxon>
        <taxon>Caudoviricetes</taxon>
        <taxon>Stanwilliamsviridae</taxon>
        <taxon>Boydwoodruffvirinae</taxon>
        <taxon>Samistivirus</taxon>
        <taxon>Samistivirus nootnoot</taxon>
    </lineage>
</organism>
<dbReference type="EMBL" id="MF347636">
    <property type="protein sequence ID" value="ASR77419.1"/>
    <property type="molecule type" value="Genomic_DNA"/>
</dbReference>
<evidence type="ECO:0000313" key="2">
    <source>
        <dbReference type="Proteomes" id="UP000225626"/>
    </source>
</evidence>